<organism evidence="9 10">
    <name type="scientific">Heterostelium pallidum (strain ATCC 26659 / Pp 5 / PN500)</name>
    <name type="common">Cellular slime mold</name>
    <name type="synonym">Polysphondylium pallidum</name>
    <dbReference type="NCBI Taxonomy" id="670386"/>
    <lineage>
        <taxon>Eukaryota</taxon>
        <taxon>Amoebozoa</taxon>
        <taxon>Evosea</taxon>
        <taxon>Eumycetozoa</taxon>
        <taxon>Dictyostelia</taxon>
        <taxon>Acytosteliales</taxon>
        <taxon>Acytosteliaceae</taxon>
        <taxon>Heterostelium</taxon>
    </lineage>
</organism>
<reference evidence="9 10" key="1">
    <citation type="journal article" date="2011" name="Genome Res.">
        <title>Phylogeny-wide analysis of social amoeba genomes highlights ancient origins for complex intercellular communication.</title>
        <authorList>
            <person name="Heidel A.J."/>
            <person name="Lawal H.M."/>
            <person name="Felder M."/>
            <person name="Schilde C."/>
            <person name="Helps N.R."/>
            <person name="Tunggal B."/>
            <person name="Rivero F."/>
            <person name="John U."/>
            <person name="Schleicher M."/>
            <person name="Eichinger L."/>
            <person name="Platzer M."/>
            <person name="Noegel A.A."/>
            <person name="Schaap P."/>
            <person name="Gloeckner G."/>
        </authorList>
    </citation>
    <scope>NUCLEOTIDE SEQUENCE [LARGE SCALE GENOMIC DNA]</scope>
    <source>
        <strain evidence="10">ATCC 26659 / Pp 5 / PN500</strain>
    </source>
</reference>
<evidence type="ECO:0000256" key="7">
    <source>
        <dbReference type="PIRNR" id="PIRNR000858"/>
    </source>
</evidence>
<keyword evidence="5" id="KW-0809">Transit peptide</keyword>
<dbReference type="NCBIfam" id="TIGR02429">
    <property type="entry name" value="pcaI_scoA_fam"/>
    <property type="match status" value="1"/>
</dbReference>
<dbReference type="FunCoup" id="D3BTG6">
    <property type="interactions" value="244"/>
</dbReference>
<dbReference type="InterPro" id="IPR012791">
    <property type="entry name" value="3-oxoacid_CoA-transf_B"/>
</dbReference>
<gene>
    <name evidence="9" type="primary">oxct</name>
    <name evidence="9" type="ORF">PPL_11460</name>
</gene>
<dbReference type="PROSITE" id="PS01274">
    <property type="entry name" value="COA_TRANSF_2"/>
    <property type="match status" value="1"/>
</dbReference>
<dbReference type="InterPro" id="IPR004165">
    <property type="entry name" value="CoA_trans_fam_I"/>
</dbReference>
<dbReference type="InterPro" id="IPR004164">
    <property type="entry name" value="CoA_transf_AS"/>
</dbReference>
<evidence type="ECO:0000256" key="3">
    <source>
        <dbReference type="ARBA" id="ARBA00007154"/>
    </source>
</evidence>
<dbReference type="NCBIfam" id="TIGR02428">
    <property type="entry name" value="pcaJ_scoB_fam"/>
    <property type="match status" value="1"/>
</dbReference>
<dbReference type="GeneID" id="31366928"/>
<dbReference type="Proteomes" id="UP000001396">
    <property type="component" value="Unassembled WGS sequence"/>
</dbReference>
<dbReference type="PROSITE" id="PS01273">
    <property type="entry name" value="COA_TRANSF_1"/>
    <property type="match status" value="1"/>
</dbReference>
<dbReference type="FunFam" id="3.40.1080.10:FF:000002">
    <property type="entry name" value="Succinyl-CoA:3-ketoacid-coenzyme A transferase, mitochondrial"/>
    <property type="match status" value="1"/>
</dbReference>
<comment type="catalytic activity">
    <reaction evidence="7">
        <text>a 3-oxo acid + succinyl-CoA = a 3-oxoacyl-CoA + succinate</text>
        <dbReference type="Rhea" id="RHEA:24564"/>
        <dbReference type="ChEBI" id="CHEBI:30031"/>
        <dbReference type="ChEBI" id="CHEBI:35973"/>
        <dbReference type="ChEBI" id="CHEBI:57292"/>
        <dbReference type="ChEBI" id="CHEBI:90726"/>
        <dbReference type="EC" id="2.8.3.5"/>
    </reaction>
</comment>
<protein>
    <recommendedName>
        <fullName evidence="7">Succinyl-CoA:3-ketoacid-coenzyme A transferase</fullName>
        <ecNumber evidence="7">2.8.3.5</ecNumber>
    </recommendedName>
</protein>
<keyword evidence="6 7" id="KW-0496">Mitochondrion</keyword>
<dbReference type="Pfam" id="PF01144">
    <property type="entry name" value="CoA_trans"/>
    <property type="match status" value="2"/>
</dbReference>
<dbReference type="AlphaFoldDB" id="D3BTG6"/>
<dbReference type="GO" id="GO:0046952">
    <property type="term" value="P:ketone body catabolic process"/>
    <property type="evidence" value="ECO:0007669"/>
    <property type="project" value="InterPro"/>
</dbReference>
<dbReference type="InterPro" id="IPR012792">
    <property type="entry name" value="3-oxoacid_CoA-transf_A"/>
</dbReference>
<name>D3BTG6_HETP5</name>
<dbReference type="InterPro" id="IPR037171">
    <property type="entry name" value="NagB/RpiA_transferase-like"/>
</dbReference>
<dbReference type="GO" id="GO:0008260">
    <property type="term" value="F:succinyl-CoA:3-oxo-acid CoA-transferase activity"/>
    <property type="evidence" value="ECO:0007669"/>
    <property type="project" value="UniProtKB-EC"/>
</dbReference>
<accession>D3BTG6</accession>
<comment type="function">
    <text evidence="7">Key enzyme for ketone body catabolism. Transfers the CoA moiety from succinate to acetoacetate. Formation of the enzyme-CoA intermediate proceeds via an unstable anhydride species formed between the carboxylate groups of the enzyme and substrate.</text>
</comment>
<dbReference type="EMBL" id="ADBJ01000056">
    <property type="protein sequence ID" value="EFA75383.1"/>
    <property type="molecule type" value="Genomic_DNA"/>
</dbReference>
<dbReference type="PANTHER" id="PTHR13707:SF23">
    <property type="entry name" value="SUCCINYL-COA:3-KETOACID-COENZYME A TRANSFERASE"/>
    <property type="match status" value="1"/>
</dbReference>
<comment type="subcellular location">
    <subcellularLocation>
        <location evidence="1">Mitochondrion</location>
    </subcellularLocation>
</comment>
<comment type="caution">
    <text evidence="9">The sequence shown here is derived from an EMBL/GenBank/DDBJ whole genome shotgun (WGS) entry which is preliminary data.</text>
</comment>
<feature type="active site" description="5-glutamyl coenzyme A thioester intermediate" evidence="8">
    <location>
        <position position="329"/>
    </location>
</feature>
<evidence type="ECO:0000313" key="9">
    <source>
        <dbReference type="EMBL" id="EFA75383.1"/>
    </source>
</evidence>
<dbReference type="SMART" id="SM00882">
    <property type="entry name" value="CoA_trans"/>
    <property type="match status" value="2"/>
</dbReference>
<dbReference type="PANTHER" id="PTHR13707">
    <property type="entry name" value="KETOACID-COENZYME A TRANSFERASE"/>
    <property type="match status" value="1"/>
</dbReference>
<dbReference type="FunFam" id="3.40.1080.10:FF:000001">
    <property type="entry name" value="Succinyl-coa:3-ketoacid-coenzyme a transferase subunit b"/>
    <property type="match status" value="1"/>
</dbReference>
<evidence type="ECO:0000313" key="10">
    <source>
        <dbReference type="Proteomes" id="UP000001396"/>
    </source>
</evidence>
<comment type="pathway">
    <text evidence="2 7">Ketone metabolism; succinyl-CoA degradation; acetoacetyl-CoA from succinyl-CoA: step 1/1.</text>
</comment>
<dbReference type="SUPFAM" id="SSF100950">
    <property type="entry name" value="NagB/RpiA/CoA transferase-like"/>
    <property type="match status" value="2"/>
</dbReference>
<comment type="similarity">
    <text evidence="3 7">Belongs to the 3-oxoacid CoA-transferase family.</text>
</comment>
<evidence type="ECO:0000256" key="5">
    <source>
        <dbReference type="ARBA" id="ARBA00022946"/>
    </source>
</evidence>
<dbReference type="Gene3D" id="3.40.1080.10">
    <property type="entry name" value="Glutaconate Coenzyme A-transferase"/>
    <property type="match status" value="2"/>
</dbReference>
<dbReference type="UniPathway" id="UPA00929">
    <property type="reaction ID" value="UER00894"/>
</dbReference>
<evidence type="ECO:0000256" key="2">
    <source>
        <dbReference type="ARBA" id="ARBA00004753"/>
    </source>
</evidence>
<dbReference type="InParanoid" id="D3BTG6"/>
<sequence length="505" mass="54199">MLSSKSIVKLYSSLRYYSTSKVVGSAKEAVADIKDGSKLLVGGFGLCGIPENLITAVRDKGVKNLTVVSNNCGVDDFGLGLLLQTRQIKRMIASYVGENATFESQYLKGELEVELTPQGNLAERVRAGGAGIPAFYTPTGVGTILVEEGGFPIKFAQDGSGKVEITSQPRETRKFNNRNYVLEEAITGDFALIKAWKADTRGNLVFRNTARNFNPPMATAGRITIAEVEEIVEAGELKPDEIHLSGIYIARVIKGPSYEKRIERLTLDQGGKTDAPAKPKNEAAMKREKIVRRAALEFQDGMYCNLGIGMPTLASNYVPKGIRIELQSENGLLGMGPFPKPGQQDPDLINAGKETVTTIPGSSIFSSADSFAMIRGGHVDLTILGGMEVSANGDLANWVIPGQMVKGPGGAMDLTASGSRVVVTMEHTSKNGKPKILERCTLPLTGKGCVNRIITELAVFDVEPSKGLVLIEIADGTTVDHLKTITGCPFTVSPNLKPLQQVKLD</sequence>
<proteinExistence type="inferred from homology"/>
<dbReference type="InterPro" id="IPR014388">
    <property type="entry name" value="3-oxoacid_CoA-transferase"/>
</dbReference>
<dbReference type="GO" id="GO:0005739">
    <property type="term" value="C:mitochondrion"/>
    <property type="evidence" value="ECO:0007669"/>
    <property type="project" value="UniProtKB-SubCell"/>
</dbReference>
<dbReference type="RefSeq" id="XP_020427517.1">
    <property type="nucleotide sequence ID" value="XM_020582214.1"/>
</dbReference>
<keyword evidence="4 7" id="KW-0808">Transferase</keyword>
<dbReference type="OMA" id="VKTMGQI"/>
<evidence type="ECO:0000256" key="8">
    <source>
        <dbReference type="PIRSR" id="PIRSR000858-1"/>
    </source>
</evidence>
<dbReference type="InterPro" id="IPR004163">
    <property type="entry name" value="CoA_transf_BS"/>
</dbReference>
<dbReference type="PIRSF" id="PIRSF000858">
    <property type="entry name" value="SCOT-t"/>
    <property type="match status" value="1"/>
</dbReference>
<keyword evidence="10" id="KW-1185">Reference proteome</keyword>
<dbReference type="EC" id="2.8.3.5" evidence="7"/>
<evidence type="ECO:0000256" key="4">
    <source>
        <dbReference type="ARBA" id="ARBA00022679"/>
    </source>
</evidence>
<evidence type="ECO:0000256" key="1">
    <source>
        <dbReference type="ARBA" id="ARBA00004173"/>
    </source>
</evidence>
<dbReference type="STRING" id="670386.D3BTG6"/>
<evidence type="ECO:0000256" key="6">
    <source>
        <dbReference type="ARBA" id="ARBA00023128"/>
    </source>
</evidence>